<evidence type="ECO:0000313" key="3">
    <source>
        <dbReference type="Proteomes" id="UP000034681"/>
    </source>
</evidence>
<proteinExistence type="predicted"/>
<keyword evidence="1" id="KW-1133">Transmembrane helix</keyword>
<keyword evidence="1" id="KW-0812">Transmembrane</keyword>
<protein>
    <submittedName>
        <fullName evidence="2">Uncharacterized protein</fullName>
    </submittedName>
</protein>
<dbReference type="Proteomes" id="UP000034681">
    <property type="component" value="Unassembled WGS sequence"/>
</dbReference>
<keyword evidence="3" id="KW-1185">Reference proteome</keyword>
<dbReference type="AlphaFoldDB" id="A0A0M2PWJ2"/>
<accession>A0A0M2PWJ2</accession>
<organism evidence="2 3">
    <name type="scientific">Prochlorothrix hollandica PCC 9006 = CALU 1027</name>
    <dbReference type="NCBI Taxonomy" id="317619"/>
    <lineage>
        <taxon>Bacteria</taxon>
        <taxon>Bacillati</taxon>
        <taxon>Cyanobacteriota</taxon>
        <taxon>Cyanophyceae</taxon>
        <taxon>Prochlorotrichales</taxon>
        <taxon>Prochlorotrichaceae</taxon>
        <taxon>Prochlorothrix</taxon>
    </lineage>
</organism>
<reference evidence="2" key="1">
    <citation type="submission" date="2012-04" db="EMBL/GenBank/DDBJ databases">
        <authorList>
            <person name="Borisov I.G."/>
            <person name="Ivanikova N.V."/>
            <person name="Pinevich A.V."/>
        </authorList>
    </citation>
    <scope>NUCLEOTIDE SEQUENCE</scope>
    <source>
        <strain evidence="2">CALU 1027</strain>
    </source>
</reference>
<evidence type="ECO:0000256" key="1">
    <source>
        <dbReference type="SAM" id="Phobius"/>
    </source>
</evidence>
<gene>
    <name evidence="2" type="ORF">PROH_14640</name>
</gene>
<evidence type="ECO:0000313" key="2">
    <source>
        <dbReference type="EMBL" id="KKI99038.1"/>
    </source>
</evidence>
<comment type="caution">
    <text evidence="2">The sequence shown here is derived from an EMBL/GenBank/DDBJ whole genome shotgun (WGS) entry which is preliminary data.</text>
</comment>
<sequence>MYDISTAIFKMIFKRRKISNKWQGMIPKLLSQLFGNSSVSNFEPFFVVNFWRILYEMINIILIVTIVFKNWI</sequence>
<name>A0A0M2PWJ2_PROHO</name>
<dbReference type="EMBL" id="AJTX02000006">
    <property type="protein sequence ID" value="KKI99038.1"/>
    <property type="molecule type" value="Genomic_DNA"/>
</dbReference>
<keyword evidence="1" id="KW-0472">Membrane</keyword>
<feature type="transmembrane region" description="Helical" evidence="1">
    <location>
        <begin position="50"/>
        <end position="68"/>
    </location>
</feature>